<evidence type="ECO:0000256" key="1">
    <source>
        <dbReference type="ARBA" id="ARBA00022679"/>
    </source>
</evidence>
<protein>
    <submittedName>
        <fullName evidence="2">CaiB/BaiF CoA-transferase family protein</fullName>
    </submittedName>
</protein>
<dbReference type="SUPFAM" id="SSF89796">
    <property type="entry name" value="CoA-transferase family III (CaiB/BaiF)"/>
    <property type="match status" value="1"/>
</dbReference>
<keyword evidence="1" id="KW-0808">Transferase</keyword>
<dbReference type="InterPro" id="IPR044855">
    <property type="entry name" value="CoA-Trfase_III_dom3_sf"/>
</dbReference>
<dbReference type="InterPro" id="IPR050483">
    <property type="entry name" value="CoA-transferase_III_domain"/>
</dbReference>
<dbReference type="Gene3D" id="3.40.50.10540">
    <property type="entry name" value="Crotonobetainyl-coa:carnitine coa-transferase, domain 1"/>
    <property type="match status" value="1"/>
</dbReference>
<gene>
    <name evidence="2" type="ORF">GCM10009836_26020</name>
</gene>
<dbReference type="Proteomes" id="UP001500449">
    <property type="component" value="Unassembled WGS sequence"/>
</dbReference>
<proteinExistence type="predicted"/>
<dbReference type="InterPro" id="IPR023606">
    <property type="entry name" value="CoA-Trfase_III_dom_1_sf"/>
</dbReference>
<sequence>MIAADPGFGRGALRGIRVLDLSRFIAGPFCAMLLGDMGADVVKIEGPGGEPGRWTGPTYDGESIYTSWFNRNKRAMTLDMRGAPGLGVLRELIASADVLVENFRPGTLAKMGLTAEVLDDLNPALVVVSVSGFGQSGPRRDQVAFDSIAQALSGLMWATGTDGTGPHMVGTFVADHVTGLYAALGALTALYEKQRSGIGQSVDVALLDATFSIMGVAVPALAATGESMARVGNRDQMVSPSGLFEAADGHAYISAGNDIMFGRLVTATGIEALRDPGFRTLSGRLRRSAELEELVQRWTASRTLEELGAVFGAAGIPFGPVATIADAMADPQIRHRDMVSRTVAEDGTRFVVPGHVARLSRSTAATRLPPPKLGEHNEPVLAEWTGASAERIASLTAEGAFGEARTGTAVEVAE</sequence>
<dbReference type="RefSeq" id="WP_344415900.1">
    <property type="nucleotide sequence ID" value="NZ_BAAAQK010000005.1"/>
</dbReference>
<evidence type="ECO:0000313" key="2">
    <source>
        <dbReference type="EMBL" id="GAA1845275.1"/>
    </source>
</evidence>
<dbReference type="Pfam" id="PF02515">
    <property type="entry name" value="CoA_transf_3"/>
    <property type="match status" value="1"/>
</dbReference>
<evidence type="ECO:0000313" key="3">
    <source>
        <dbReference type="Proteomes" id="UP001500449"/>
    </source>
</evidence>
<dbReference type="Gene3D" id="3.30.1540.10">
    <property type="entry name" value="formyl-coa transferase, domain 3"/>
    <property type="match status" value="1"/>
</dbReference>
<dbReference type="EMBL" id="BAAAQK010000005">
    <property type="protein sequence ID" value="GAA1845275.1"/>
    <property type="molecule type" value="Genomic_DNA"/>
</dbReference>
<organism evidence="2 3">
    <name type="scientific">Pseudonocardia ailaonensis</name>
    <dbReference type="NCBI Taxonomy" id="367279"/>
    <lineage>
        <taxon>Bacteria</taxon>
        <taxon>Bacillati</taxon>
        <taxon>Actinomycetota</taxon>
        <taxon>Actinomycetes</taxon>
        <taxon>Pseudonocardiales</taxon>
        <taxon>Pseudonocardiaceae</taxon>
        <taxon>Pseudonocardia</taxon>
    </lineage>
</organism>
<dbReference type="InterPro" id="IPR003673">
    <property type="entry name" value="CoA-Trfase_fam_III"/>
</dbReference>
<dbReference type="PANTHER" id="PTHR48207">
    <property type="entry name" value="SUCCINATE--HYDROXYMETHYLGLUTARATE COA-TRANSFERASE"/>
    <property type="match status" value="1"/>
</dbReference>
<dbReference type="PANTHER" id="PTHR48207:SF3">
    <property type="entry name" value="SUCCINATE--HYDROXYMETHYLGLUTARATE COA-TRANSFERASE"/>
    <property type="match status" value="1"/>
</dbReference>
<keyword evidence="3" id="KW-1185">Reference proteome</keyword>
<accession>A0ABN2N143</accession>
<reference evidence="2 3" key="1">
    <citation type="journal article" date="2019" name="Int. J. Syst. Evol. Microbiol.">
        <title>The Global Catalogue of Microorganisms (GCM) 10K type strain sequencing project: providing services to taxonomists for standard genome sequencing and annotation.</title>
        <authorList>
            <consortium name="The Broad Institute Genomics Platform"/>
            <consortium name="The Broad Institute Genome Sequencing Center for Infectious Disease"/>
            <person name="Wu L."/>
            <person name="Ma J."/>
        </authorList>
    </citation>
    <scope>NUCLEOTIDE SEQUENCE [LARGE SCALE GENOMIC DNA]</scope>
    <source>
        <strain evidence="2 3">JCM 16009</strain>
    </source>
</reference>
<name>A0ABN2N143_9PSEU</name>
<comment type="caution">
    <text evidence="2">The sequence shown here is derived from an EMBL/GenBank/DDBJ whole genome shotgun (WGS) entry which is preliminary data.</text>
</comment>